<keyword evidence="3" id="KW-0963">Cytoplasm</keyword>
<evidence type="ECO:0000313" key="12">
    <source>
        <dbReference type="RefSeq" id="XP_011503450.1"/>
    </source>
</evidence>
<feature type="compositionally biased region" description="Low complexity" evidence="9">
    <location>
        <begin position="780"/>
        <end position="802"/>
    </location>
</feature>
<keyword evidence="5" id="KW-0810">Translation regulation</keyword>
<evidence type="ECO:0000256" key="1">
    <source>
        <dbReference type="ARBA" id="ARBA00004496"/>
    </source>
</evidence>
<keyword evidence="4" id="KW-0221">Differentiation</keyword>
<dbReference type="GO" id="GO:0030154">
    <property type="term" value="P:cell differentiation"/>
    <property type="evidence" value="ECO:0007669"/>
    <property type="project" value="UniProtKB-KW"/>
</dbReference>
<gene>
    <name evidence="12" type="primary">LOC105366642</name>
</gene>
<organism evidence="11 12">
    <name type="scientific">Ceratosolen solmsi marchali</name>
    <dbReference type="NCBI Taxonomy" id="326594"/>
    <lineage>
        <taxon>Eukaryota</taxon>
        <taxon>Metazoa</taxon>
        <taxon>Ecdysozoa</taxon>
        <taxon>Arthropoda</taxon>
        <taxon>Hexapoda</taxon>
        <taxon>Insecta</taxon>
        <taxon>Pterygota</taxon>
        <taxon>Neoptera</taxon>
        <taxon>Endopterygota</taxon>
        <taxon>Hymenoptera</taxon>
        <taxon>Apocrita</taxon>
        <taxon>Proctotrupomorpha</taxon>
        <taxon>Chalcidoidea</taxon>
        <taxon>Agaonidae</taxon>
        <taxon>Agaoninae</taxon>
        <taxon>Ceratosolen</taxon>
    </lineage>
</organism>
<dbReference type="GO" id="GO:0005737">
    <property type="term" value="C:cytoplasm"/>
    <property type="evidence" value="ECO:0007669"/>
    <property type="project" value="UniProtKB-SubCell"/>
</dbReference>
<dbReference type="AlphaFoldDB" id="A0AAJ6YSJ0"/>
<accession>A0AAJ6YSJ0</accession>
<feature type="compositionally biased region" description="Low complexity" evidence="9">
    <location>
        <begin position="419"/>
        <end position="446"/>
    </location>
</feature>
<dbReference type="PROSITE" id="PS50102">
    <property type="entry name" value="RRM"/>
    <property type="match status" value="1"/>
</dbReference>
<feature type="compositionally biased region" description="Low complexity" evidence="9">
    <location>
        <begin position="263"/>
        <end position="283"/>
    </location>
</feature>
<feature type="compositionally biased region" description="Gly residues" evidence="9">
    <location>
        <begin position="803"/>
        <end position="820"/>
    </location>
</feature>
<dbReference type="InterPro" id="IPR035979">
    <property type="entry name" value="RBD_domain_sf"/>
</dbReference>
<feature type="compositionally biased region" description="Polar residues" evidence="9">
    <location>
        <begin position="346"/>
        <end position="357"/>
    </location>
</feature>
<feature type="compositionally biased region" description="Low complexity" evidence="9">
    <location>
        <begin position="212"/>
        <end position="251"/>
    </location>
</feature>
<sequence length="913" mass="96169">MAAPKFGTLVPNRIFVGGISASTSEAELAQLFSAYGNVKATKIIADRGGVSKGYGFVTFETEEEAKRLQQESECIVLRERKLNIAPAIKKQPFGRSFDGGTGSPPTVPTNTYYYTNGMGLPYASGVTYYNTGGPGPSAAIATSTDPATLYQAAGVFGPQATTSHQTFAPVMYPVPAPSLYMPQQYQYSAIPYEPYFSATTATGGPQFLYATSGTQTSTSGSGNSSGTNNSSTATVTGVGATSTASTTSSLGPSPPQFQTHFYGPATATASHHHPSALSAGPHSLPRLPPHTQMEHLYYTYSPSPHTAQASSHNGGPLAVTADQQLLIYSPELTGQTSVNESQFNLQEDTRSTSSLSEQLHHGGTATLDSGGGGSGCVGGAQSTCQTADPPTPSMLSPMPIKYSLSHRYTNFHPIVVHSSLQQQQQQQPQQKQQQQLSQQPNLQQQQTNHHQTGDGNTITEEHHRAVSFYPASLYSPQSTQYLSAGSGGSLLPTPGQQSYDLSVSSCKLRDYTKPGLVTGTTFLHRSSSCPKQYGVPGIQSASHMSSSMANHKYPRVPTPPARLSHQNYGRRLMQPQLQLASAAYYFQQKPYQYGIVGSRAGQRLLYRAQPSQFSTYAIHPMQKGLALTTDYEYAEMGRRGLEEVARQPGSRKSVILNSYRGSNLTIGSSTTAESVEVIANSTSTTVTASTIANAISMTAATTTVVATATISNNSNNSNISVSSEPEVKIILPSDSQSPPPVSYSPVIRPLPNLSPSPNPKQVQFFGSSSGGSSGSGGQRYGNSSSSNISHHQQQQQLRNGNGNSNGGGGSSSGSGSGSGSGRYPTTSSVSIRGGKTTSVLRQSNNGPTKYKINGVVQPGTGKMPVDEGSLGGAGDAPPVGRLPITPPGTPQEASEESDQHLSDACRHIQTLNL</sequence>
<dbReference type="Pfam" id="PF00076">
    <property type="entry name" value="RRM_1"/>
    <property type="match status" value="1"/>
</dbReference>
<dbReference type="CDD" id="cd12412">
    <property type="entry name" value="RRM_DAZL_BOULE"/>
    <property type="match status" value="1"/>
</dbReference>
<evidence type="ECO:0000256" key="4">
    <source>
        <dbReference type="ARBA" id="ARBA00022782"/>
    </source>
</evidence>
<comment type="subcellular location">
    <subcellularLocation>
        <location evidence="1">Cytoplasm</location>
    </subcellularLocation>
</comment>
<proteinExistence type="predicted"/>
<evidence type="ECO:0000256" key="7">
    <source>
        <dbReference type="ARBA" id="ARBA00022884"/>
    </source>
</evidence>
<dbReference type="InterPro" id="IPR012677">
    <property type="entry name" value="Nucleotide-bd_a/b_plait_sf"/>
</dbReference>
<feature type="domain" description="RRM" evidence="10">
    <location>
        <begin position="12"/>
        <end position="89"/>
    </location>
</feature>
<dbReference type="GO" id="GO:0051321">
    <property type="term" value="P:meiotic cell cycle"/>
    <property type="evidence" value="ECO:0007669"/>
    <property type="project" value="UniProtKB-ARBA"/>
</dbReference>
<feature type="region of interest" description="Disordered" evidence="9">
    <location>
        <begin position="730"/>
        <end position="901"/>
    </location>
</feature>
<dbReference type="SUPFAM" id="SSF54928">
    <property type="entry name" value="RNA-binding domain, RBD"/>
    <property type="match status" value="1"/>
</dbReference>
<keyword evidence="7 8" id="KW-0694">RNA-binding</keyword>
<keyword evidence="2" id="KW-0217">Developmental protein</keyword>
<dbReference type="InterPro" id="IPR052462">
    <property type="entry name" value="SLIRP/GR-RBP-like"/>
</dbReference>
<feature type="compositionally biased region" description="Gly residues" evidence="9">
    <location>
        <begin position="768"/>
        <end position="779"/>
    </location>
</feature>
<evidence type="ECO:0000256" key="5">
    <source>
        <dbReference type="ARBA" id="ARBA00022845"/>
    </source>
</evidence>
<dbReference type="Gene3D" id="3.30.70.330">
    <property type="match status" value="1"/>
</dbReference>
<feature type="region of interest" description="Disordered" evidence="9">
    <location>
        <begin position="346"/>
        <end position="374"/>
    </location>
</feature>
<dbReference type="InterPro" id="IPR000504">
    <property type="entry name" value="RRM_dom"/>
</dbReference>
<evidence type="ECO:0000313" key="11">
    <source>
        <dbReference type="Proteomes" id="UP000695007"/>
    </source>
</evidence>
<keyword evidence="6" id="KW-0744">Spermatogenesis</keyword>
<dbReference type="FunFam" id="3.30.70.330:FF:000167">
    <property type="entry name" value="protein boule-like isoform X1"/>
    <property type="match status" value="1"/>
</dbReference>
<evidence type="ECO:0000259" key="10">
    <source>
        <dbReference type="PROSITE" id="PS50102"/>
    </source>
</evidence>
<evidence type="ECO:0000256" key="3">
    <source>
        <dbReference type="ARBA" id="ARBA00022490"/>
    </source>
</evidence>
<name>A0AAJ6YSJ0_9HYME</name>
<evidence type="ECO:0000256" key="9">
    <source>
        <dbReference type="SAM" id="MobiDB-lite"/>
    </source>
</evidence>
<feature type="compositionally biased region" description="Polar residues" evidence="9">
    <location>
        <begin position="447"/>
        <end position="456"/>
    </location>
</feature>
<feature type="region of interest" description="Disordered" evidence="9">
    <location>
        <begin position="380"/>
        <end position="399"/>
    </location>
</feature>
<dbReference type="KEGG" id="csol:105366642"/>
<feature type="region of interest" description="Disordered" evidence="9">
    <location>
        <begin position="212"/>
        <end position="289"/>
    </location>
</feature>
<feature type="compositionally biased region" description="Polar residues" evidence="9">
    <location>
        <begin position="823"/>
        <end position="847"/>
    </location>
</feature>
<dbReference type="GO" id="GO:0007283">
    <property type="term" value="P:spermatogenesis"/>
    <property type="evidence" value="ECO:0007669"/>
    <property type="project" value="UniProtKB-KW"/>
</dbReference>
<protein>
    <submittedName>
        <fullName evidence="12">Protein lingerer-like</fullName>
    </submittedName>
</protein>
<reference evidence="12" key="1">
    <citation type="submission" date="2025-08" db="UniProtKB">
        <authorList>
            <consortium name="RefSeq"/>
        </authorList>
    </citation>
    <scope>IDENTIFICATION</scope>
</reference>
<dbReference type="PANTHER" id="PTHR48027">
    <property type="entry name" value="HETEROGENEOUS NUCLEAR RIBONUCLEOPROTEIN 87F-RELATED"/>
    <property type="match status" value="1"/>
</dbReference>
<dbReference type="GO" id="GO:0006417">
    <property type="term" value="P:regulation of translation"/>
    <property type="evidence" value="ECO:0007669"/>
    <property type="project" value="UniProtKB-KW"/>
</dbReference>
<dbReference type="RefSeq" id="XP_011503450.1">
    <property type="nucleotide sequence ID" value="XM_011505148.1"/>
</dbReference>
<dbReference type="GO" id="GO:0003723">
    <property type="term" value="F:RNA binding"/>
    <property type="evidence" value="ECO:0007669"/>
    <property type="project" value="UniProtKB-UniRule"/>
</dbReference>
<dbReference type="SMART" id="SM00360">
    <property type="entry name" value="RRM"/>
    <property type="match status" value="1"/>
</dbReference>
<evidence type="ECO:0000256" key="6">
    <source>
        <dbReference type="ARBA" id="ARBA00022871"/>
    </source>
</evidence>
<dbReference type="Proteomes" id="UP000695007">
    <property type="component" value="Unplaced"/>
</dbReference>
<dbReference type="InterPro" id="IPR034988">
    <property type="entry name" value="DAZ_BOULE_RRM"/>
</dbReference>
<evidence type="ECO:0000256" key="8">
    <source>
        <dbReference type="PROSITE-ProRule" id="PRU00176"/>
    </source>
</evidence>
<keyword evidence="11" id="KW-1185">Reference proteome</keyword>
<evidence type="ECO:0000256" key="2">
    <source>
        <dbReference type="ARBA" id="ARBA00022473"/>
    </source>
</evidence>
<dbReference type="GeneID" id="105366642"/>
<feature type="region of interest" description="Disordered" evidence="9">
    <location>
        <begin position="419"/>
        <end position="456"/>
    </location>
</feature>